<organism evidence="4 5">
    <name type="scientific">Rickettsia felis str. Pedreira</name>
    <dbReference type="NCBI Taxonomy" id="1359196"/>
    <lineage>
        <taxon>Bacteria</taxon>
        <taxon>Pseudomonadati</taxon>
        <taxon>Pseudomonadota</taxon>
        <taxon>Alphaproteobacteria</taxon>
        <taxon>Rickettsiales</taxon>
        <taxon>Rickettsiaceae</taxon>
        <taxon>Rickettsieae</taxon>
        <taxon>Rickettsia</taxon>
        <taxon>spotted fever group</taxon>
    </lineage>
</organism>
<dbReference type="GO" id="GO:0009253">
    <property type="term" value="P:peptidoglycan catabolic process"/>
    <property type="evidence" value="ECO:0007669"/>
    <property type="project" value="InterPro"/>
</dbReference>
<proteinExistence type="inferred from homology"/>
<dbReference type="GO" id="GO:0031640">
    <property type="term" value="P:killing of cells of another organism"/>
    <property type="evidence" value="ECO:0007669"/>
    <property type="project" value="UniProtKB-KW"/>
</dbReference>
<keyword evidence="2 3" id="KW-0081">Bacteriolytic enzyme</keyword>
<dbReference type="EC" id="3.2.1.17" evidence="3"/>
<dbReference type="SUPFAM" id="SSF53955">
    <property type="entry name" value="Lysozyme-like"/>
    <property type="match status" value="1"/>
</dbReference>
<dbReference type="GO" id="GO:0042742">
    <property type="term" value="P:defense response to bacterium"/>
    <property type="evidence" value="ECO:0007669"/>
    <property type="project" value="UniProtKB-KW"/>
</dbReference>
<comment type="catalytic activity">
    <reaction evidence="3">
        <text>Hydrolysis of (1-&gt;4)-beta-linkages between N-acetylmuramic acid and N-acetyl-D-glucosamine residues in a peptidoglycan and between N-acetyl-D-glucosamine residues in chitodextrins.</text>
        <dbReference type="EC" id="3.2.1.17"/>
    </reaction>
</comment>
<name>A0A0F3MTR2_RICFI</name>
<comment type="similarity">
    <text evidence="3">Belongs to the glycosyl hydrolase 24 family.</text>
</comment>
<reference evidence="4 5" key="1">
    <citation type="submission" date="2015-01" db="EMBL/GenBank/DDBJ databases">
        <title>Genome Sequencing of Rickettsiales.</title>
        <authorList>
            <person name="Daugherty S.C."/>
            <person name="Su Q."/>
            <person name="Abolude K."/>
            <person name="Beier-Sexton M."/>
            <person name="Carlyon J.A."/>
            <person name="Carter R."/>
            <person name="Day N.P."/>
            <person name="Dumler S.J."/>
            <person name="Dyachenko V."/>
            <person name="Godinez A."/>
            <person name="Kurtti T.J."/>
            <person name="Lichay M."/>
            <person name="Mullins K.E."/>
            <person name="Ott S."/>
            <person name="Pappas-Brown V."/>
            <person name="Paris D.H."/>
            <person name="Patel P."/>
            <person name="Richards A.L."/>
            <person name="Sadzewicz L."/>
            <person name="Sears K."/>
            <person name="Seidman D."/>
            <person name="Sengamalay N."/>
            <person name="Stenos J."/>
            <person name="Tallon L.J."/>
            <person name="Vincent G."/>
            <person name="Fraser C.M."/>
            <person name="Munderloh U."/>
            <person name="Dunning-Hotopp J.C."/>
        </authorList>
    </citation>
    <scope>NUCLEOTIDE SEQUENCE [LARGE SCALE GENOMIC DNA]</scope>
    <source>
        <strain evidence="4 5">Pedreira</strain>
    </source>
</reference>
<protein>
    <recommendedName>
        <fullName evidence="3">Lysozyme</fullName>
        <ecNumber evidence="3">3.2.1.17</ecNumber>
    </recommendedName>
</protein>
<evidence type="ECO:0000256" key="3">
    <source>
        <dbReference type="RuleBase" id="RU003788"/>
    </source>
</evidence>
<evidence type="ECO:0000313" key="4">
    <source>
        <dbReference type="EMBL" id="KJV59115.1"/>
    </source>
</evidence>
<sequence>MIEPNESIGNRINKQQAEELIEKDIRKAQMLLHRHCVVPLTENQQATLISVIFNFGGGKFQASTLW</sequence>
<dbReference type="GO" id="GO:0016998">
    <property type="term" value="P:cell wall macromolecule catabolic process"/>
    <property type="evidence" value="ECO:0007669"/>
    <property type="project" value="InterPro"/>
</dbReference>
<dbReference type="Proteomes" id="UP000033475">
    <property type="component" value="Unassembled WGS sequence"/>
</dbReference>
<dbReference type="GO" id="GO:0003796">
    <property type="term" value="F:lysozyme activity"/>
    <property type="evidence" value="ECO:0007669"/>
    <property type="project" value="UniProtKB-EC"/>
</dbReference>
<accession>A0A0F3MTR2</accession>
<keyword evidence="1 3" id="KW-0929">Antimicrobial</keyword>
<dbReference type="PATRIC" id="fig|1359196.3.peg.1466"/>
<dbReference type="Pfam" id="PF00959">
    <property type="entry name" value="Phage_lysozyme"/>
    <property type="match status" value="1"/>
</dbReference>
<gene>
    <name evidence="4" type="ORF">RFEPED_1515</name>
</gene>
<evidence type="ECO:0000256" key="2">
    <source>
        <dbReference type="ARBA" id="ARBA00022638"/>
    </source>
</evidence>
<evidence type="ECO:0000313" key="5">
    <source>
        <dbReference type="Proteomes" id="UP000033475"/>
    </source>
</evidence>
<evidence type="ECO:0000256" key="1">
    <source>
        <dbReference type="ARBA" id="ARBA00022529"/>
    </source>
</evidence>
<dbReference type="InterPro" id="IPR023346">
    <property type="entry name" value="Lysozyme-like_dom_sf"/>
</dbReference>
<dbReference type="InterPro" id="IPR023347">
    <property type="entry name" value="Lysozyme_dom_sf"/>
</dbReference>
<dbReference type="Gene3D" id="1.10.530.40">
    <property type="match status" value="1"/>
</dbReference>
<keyword evidence="3" id="KW-0378">Hydrolase</keyword>
<dbReference type="EMBL" id="LANQ01000001">
    <property type="protein sequence ID" value="KJV59115.1"/>
    <property type="molecule type" value="Genomic_DNA"/>
</dbReference>
<dbReference type="InterPro" id="IPR002196">
    <property type="entry name" value="Glyco_hydro_24"/>
</dbReference>
<comment type="caution">
    <text evidence="4">The sequence shown here is derived from an EMBL/GenBank/DDBJ whole genome shotgun (WGS) entry which is preliminary data.</text>
</comment>
<keyword evidence="3" id="KW-0326">Glycosidase</keyword>
<dbReference type="AlphaFoldDB" id="A0A0F3MTR2"/>